<evidence type="ECO:0000256" key="2">
    <source>
        <dbReference type="ARBA" id="ARBA00022840"/>
    </source>
</evidence>
<protein>
    <submittedName>
        <fullName evidence="3">Uncharacterized protein</fullName>
    </submittedName>
</protein>
<sequence>MNRIYRDQASGLREEYLSTQTKIITVVSGKGGVGKSVLSVNIAADLATHGKRILLFDSDAGFANASILMGNTVKNTLSEYMRGNVAFDECVQDTEYGVKIISSGFDFTDWKIFQNNFNDSIMDEFLNLLKEVDFFIIDVGAGYSEKLNNFYLNSDTIFLITVPEPTAVVNAYSLMKALSILNVNGEIEIILNMIKNKNEVEMVKSVLSRTTKRFLNREIKNFYEISYDENVHLSVKRQIPLISLKENSKFSKDIKKITSDILNIKTSSHTNFTQRLKEMFGKGF</sequence>
<comment type="caution">
    <text evidence="3">The sequence shown here is derived from an EMBL/GenBank/DDBJ whole genome shotgun (WGS) entry which is preliminary data.</text>
</comment>
<reference evidence="3 4" key="1">
    <citation type="submission" date="2013-12" db="EMBL/GenBank/DDBJ databases">
        <title>Comparative genomics of Petrotoga isolates.</title>
        <authorList>
            <person name="Nesbo C.L."/>
            <person name="Charchuk R."/>
            <person name="Chow K."/>
        </authorList>
    </citation>
    <scope>NUCLEOTIDE SEQUENCE [LARGE SCALE GENOMIC DNA]</scope>
    <source>
        <strain evidence="3 4">DSM 13574</strain>
    </source>
</reference>
<name>A0A2K1P3Q0_9BACT</name>
<dbReference type="InterPro" id="IPR050625">
    <property type="entry name" value="ParA/MinD_ATPase"/>
</dbReference>
<dbReference type="PIRSF" id="PIRSF003092">
    <property type="entry name" value="MinD"/>
    <property type="match status" value="1"/>
</dbReference>
<dbReference type="PANTHER" id="PTHR43384:SF4">
    <property type="entry name" value="CELLULOSE BIOSYNTHESIS PROTEIN BCSQ-RELATED"/>
    <property type="match status" value="1"/>
</dbReference>
<keyword evidence="1" id="KW-0547">Nucleotide-binding</keyword>
<dbReference type="Gene3D" id="3.40.50.300">
    <property type="entry name" value="P-loop containing nucleotide triphosphate hydrolases"/>
    <property type="match status" value="1"/>
</dbReference>
<dbReference type="InterPro" id="IPR025501">
    <property type="entry name" value="MinD_FleN"/>
</dbReference>
<proteinExistence type="predicted"/>
<dbReference type="GO" id="GO:0009898">
    <property type="term" value="C:cytoplasmic side of plasma membrane"/>
    <property type="evidence" value="ECO:0007669"/>
    <property type="project" value="TreeGrafter"/>
</dbReference>
<dbReference type="InterPro" id="IPR027417">
    <property type="entry name" value="P-loop_NTPase"/>
</dbReference>
<dbReference type="GO" id="GO:0016887">
    <property type="term" value="F:ATP hydrolysis activity"/>
    <property type="evidence" value="ECO:0007669"/>
    <property type="project" value="TreeGrafter"/>
</dbReference>
<evidence type="ECO:0000256" key="1">
    <source>
        <dbReference type="ARBA" id="ARBA00022741"/>
    </source>
</evidence>
<organism evidence="3 4">
    <name type="scientific">Petrotoga olearia DSM 13574</name>
    <dbReference type="NCBI Taxonomy" id="1122955"/>
    <lineage>
        <taxon>Bacteria</taxon>
        <taxon>Thermotogati</taxon>
        <taxon>Thermotogota</taxon>
        <taxon>Thermotogae</taxon>
        <taxon>Petrotogales</taxon>
        <taxon>Petrotogaceae</taxon>
        <taxon>Petrotoga</taxon>
    </lineage>
</organism>
<evidence type="ECO:0000313" key="3">
    <source>
        <dbReference type="EMBL" id="PNR97386.1"/>
    </source>
</evidence>
<dbReference type="AlphaFoldDB" id="A0A2K1P3Q0"/>
<dbReference type="GO" id="GO:0005524">
    <property type="term" value="F:ATP binding"/>
    <property type="evidence" value="ECO:0007669"/>
    <property type="project" value="UniProtKB-KW"/>
</dbReference>
<dbReference type="InterPro" id="IPR033756">
    <property type="entry name" value="YlxH/NBP35"/>
</dbReference>
<accession>A0A2K1P3Q0</accession>
<evidence type="ECO:0000313" key="4">
    <source>
        <dbReference type="Proteomes" id="UP000236434"/>
    </source>
</evidence>
<dbReference type="EMBL" id="AZRL01000005">
    <property type="protein sequence ID" value="PNR97386.1"/>
    <property type="molecule type" value="Genomic_DNA"/>
</dbReference>
<keyword evidence="2" id="KW-0067">ATP-binding</keyword>
<dbReference type="GO" id="GO:0005829">
    <property type="term" value="C:cytosol"/>
    <property type="evidence" value="ECO:0007669"/>
    <property type="project" value="TreeGrafter"/>
</dbReference>
<gene>
    <name evidence="3" type="ORF">X929_03100</name>
</gene>
<dbReference type="GO" id="GO:0051782">
    <property type="term" value="P:negative regulation of cell division"/>
    <property type="evidence" value="ECO:0007669"/>
    <property type="project" value="TreeGrafter"/>
</dbReference>
<dbReference type="Pfam" id="PF10609">
    <property type="entry name" value="ParA"/>
    <property type="match status" value="1"/>
</dbReference>
<dbReference type="Proteomes" id="UP000236434">
    <property type="component" value="Unassembled WGS sequence"/>
</dbReference>
<dbReference type="PANTHER" id="PTHR43384">
    <property type="entry name" value="SEPTUM SITE-DETERMINING PROTEIN MIND HOMOLOG, CHLOROPLASTIC-RELATED"/>
    <property type="match status" value="1"/>
</dbReference>
<dbReference type="RefSeq" id="WP_103066576.1">
    <property type="nucleotide sequence ID" value="NZ_AZRL01000005.1"/>
</dbReference>
<dbReference type="SUPFAM" id="SSF52540">
    <property type="entry name" value="P-loop containing nucleoside triphosphate hydrolases"/>
    <property type="match status" value="1"/>
</dbReference>
<dbReference type="OrthoDB" id="9816297at2"/>